<dbReference type="Proteomes" id="UP000000260">
    <property type="component" value="Chromosome"/>
</dbReference>
<keyword evidence="2" id="KW-1185">Reference proteome</keyword>
<sequence>MLLFRNGYQVIGLEKKGEVADYRLLLEKSLTDA</sequence>
<evidence type="ECO:0000313" key="1">
    <source>
        <dbReference type="EMBL" id="ABU76339.1"/>
    </source>
</evidence>
<accession>A7MLK5</accession>
<organism evidence="1 2">
    <name type="scientific">Cronobacter sakazakii (strain ATCC BAA-894)</name>
    <name type="common">Enterobacter sakazakii</name>
    <dbReference type="NCBI Taxonomy" id="290339"/>
    <lineage>
        <taxon>Bacteria</taxon>
        <taxon>Pseudomonadati</taxon>
        <taxon>Pseudomonadota</taxon>
        <taxon>Gammaproteobacteria</taxon>
        <taxon>Enterobacterales</taxon>
        <taxon>Enterobacteriaceae</taxon>
        <taxon>Cronobacter</taxon>
    </lineage>
</organism>
<protein>
    <submittedName>
        <fullName evidence="1">Uncharacterized protein</fullName>
    </submittedName>
</protein>
<dbReference type="AlphaFoldDB" id="A7MLK5"/>
<proteinExistence type="predicted"/>
<gene>
    <name evidence="1" type="ordered locus">ESA_01071</name>
</gene>
<dbReference type="KEGG" id="esa:ESA_01071"/>
<reference evidence="1 2" key="1">
    <citation type="journal article" date="2010" name="PLoS ONE">
        <title>Genome sequence of Cronobacter sakazakii BAA-894 and comparative genomic hybridization analysis with other Cronobacter species.</title>
        <authorList>
            <person name="Kucerova E."/>
            <person name="Clifton S.W."/>
            <person name="Xia X.Q."/>
            <person name="Long F."/>
            <person name="Porwollik S."/>
            <person name="Fulton L."/>
            <person name="Fronick C."/>
            <person name="Minx P."/>
            <person name="Kyung K."/>
            <person name="Warren W."/>
            <person name="Fulton R."/>
            <person name="Feng D."/>
            <person name="Wollam A."/>
            <person name="Shah N."/>
            <person name="Bhonagiri V."/>
            <person name="Nash W.E."/>
            <person name="Hallsworth-Pepin K."/>
            <person name="Wilson R.K."/>
            <person name="McClelland M."/>
            <person name="Forsythe S.J."/>
        </authorList>
    </citation>
    <scope>NUCLEOTIDE SEQUENCE [LARGE SCALE GENOMIC DNA]</scope>
    <source>
        <strain evidence="1 2">ATCC BAA-894</strain>
    </source>
</reference>
<dbReference type="EMBL" id="CP000783">
    <property type="protein sequence ID" value="ABU76339.1"/>
    <property type="molecule type" value="Genomic_DNA"/>
</dbReference>
<dbReference type="HOGENOM" id="CLU_3381447_0_0_6"/>
<evidence type="ECO:0000313" key="2">
    <source>
        <dbReference type="Proteomes" id="UP000000260"/>
    </source>
</evidence>
<name>A7MLK5_CROS8</name>